<dbReference type="GeneID" id="96904312"/>
<dbReference type="RefSeq" id="XP_003677019.1">
    <property type="nucleotide sequence ID" value="XM_003676971.1"/>
</dbReference>
<evidence type="ECO:0000313" key="7">
    <source>
        <dbReference type="EMBL" id="CCC70664.1"/>
    </source>
</evidence>
<dbReference type="GO" id="GO:0045040">
    <property type="term" value="P:protein insertion into mitochondrial outer membrane"/>
    <property type="evidence" value="ECO:0007669"/>
    <property type="project" value="UniProtKB-UniRule"/>
</dbReference>
<dbReference type="GO" id="GO:0032865">
    <property type="term" value="C:ERMES complex"/>
    <property type="evidence" value="ECO:0007669"/>
    <property type="project" value="UniProtKB-UniRule"/>
</dbReference>
<dbReference type="Proteomes" id="UP000001640">
    <property type="component" value="Chromosome 6"/>
</dbReference>
<protein>
    <recommendedName>
        <fullName evidence="6">Mitochondrial distribution and morphology protein 10</fullName>
    </recommendedName>
    <alternativeName>
        <fullName evidence="6">Mitochondrial inheritance component MDM10</fullName>
    </alternativeName>
</protein>
<keyword evidence="2 6" id="KW-0812">Transmembrane</keyword>
<dbReference type="PANTHER" id="PTHR28035:SF1">
    <property type="entry name" value="MITOCHONDRIAL DISTRIBUTION AND MORPHOLOGY PROTEIN 10"/>
    <property type="match status" value="1"/>
</dbReference>
<comment type="subcellular location">
    <subcellularLocation>
        <location evidence="6">Mitochondrion outer membrane</location>
        <topology evidence="6">Multi-pass membrane protein</topology>
    </subcellularLocation>
    <text evidence="6">The ERMES/MDM complex localizes to a few discrete foci (around 10 per single cell), that represent mitochondria-endoplasmic reticulum junctions. These foci are often found next to mtDNA nucleoids.</text>
</comment>
<evidence type="ECO:0000256" key="5">
    <source>
        <dbReference type="ARBA" id="ARBA00023136"/>
    </source>
</evidence>
<dbReference type="GO" id="GO:0001401">
    <property type="term" value="C:SAM complex"/>
    <property type="evidence" value="ECO:0007669"/>
    <property type="project" value="EnsemblFungi"/>
</dbReference>
<dbReference type="FunCoup" id="G0VGP3">
    <property type="interactions" value="88"/>
</dbReference>
<evidence type="ECO:0000256" key="6">
    <source>
        <dbReference type="HAMAP-Rule" id="MF_03102"/>
    </source>
</evidence>
<dbReference type="HAMAP" id="MF_03102">
    <property type="entry name" value="Mdm10"/>
    <property type="match status" value="1"/>
</dbReference>
<dbReference type="GO" id="GO:1990456">
    <property type="term" value="P:mitochondrion-endoplasmic reticulum membrane tethering"/>
    <property type="evidence" value="ECO:0007669"/>
    <property type="project" value="UniProtKB-UniRule"/>
</dbReference>
<organism evidence="7 8">
    <name type="scientific">Naumovozyma castellii</name>
    <name type="common">Yeast</name>
    <name type="synonym">Saccharomyces castellii</name>
    <dbReference type="NCBI Taxonomy" id="27288"/>
    <lineage>
        <taxon>Eukaryota</taxon>
        <taxon>Fungi</taxon>
        <taxon>Dikarya</taxon>
        <taxon>Ascomycota</taxon>
        <taxon>Saccharomycotina</taxon>
        <taxon>Saccharomycetes</taxon>
        <taxon>Saccharomycetales</taxon>
        <taxon>Saccharomycetaceae</taxon>
        <taxon>Naumovozyma</taxon>
    </lineage>
</organism>
<reference key="2">
    <citation type="submission" date="2011-08" db="EMBL/GenBank/DDBJ databases">
        <title>Genome sequence of Naumovozyma castellii.</title>
        <authorList>
            <person name="Gordon J.L."/>
            <person name="Armisen D."/>
            <person name="Proux-Wera E."/>
            <person name="OhEigeartaigh S.S."/>
            <person name="Byrne K.P."/>
            <person name="Wolfe K.H."/>
        </authorList>
    </citation>
    <scope>NUCLEOTIDE SEQUENCE</scope>
    <source>
        <strain>Type strain:CBS 4309</strain>
    </source>
</reference>
<sequence>MLDYMEYVVKTFHQLTNWNPQANSYEHLTDTSEALLDFTIPNSFKFQLSNNSSPYTYNTLEITARQNNRHPQRINGYLTYLYTNVKNLHDAIHNSNDISLQDATQTYKHVQPSFNTKKKSIVDHEGENASLYYGRIYYPTSDLEAMVMKRLKRNSQLTFKWLSSPINNLNILTIYWQLKTRQDRNLHEFIYSTNDSLCGYRVLHNFVSGSSKFNNSLYNNSSLSVGGEVWLSLKSHNPGGSTSIRYCTHSANTGRPLTLTFSYNPLFGHISSTYAAKTGLNSTFCTRYDFNIYSIDSNLTFGWEFWKNNSDNSKLKEPDTNVNSLSGNSSLEVSPLINTSQQKLLNDLTYTFSSSLEKIDKEKTAIEKFQKKINESNFTNVWKFSTSLKDKNLKIKWEGKFKGFLLSAGTELYSTSSIIQDINGQTNFKHQKNERVMPLYPGKFGFQLQYSK</sequence>
<reference evidence="7 8" key="1">
    <citation type="journal article" date="2011" name="Proc. Natl. Acad. Sci. U.S.A.">
        <title>Evolutionary erosion of yeast sex chromosomes by mating-type switching accidents.</title>
        <authorList>
            <person name="Gordon J.L."/>
            <person name="Armisen D."/>
            <person name="Proux-Wera E."/>
            <person name="Oheigeartaigh S.S."/>
            <person name="Byrne K.P."/>
            <person name="Wolfe K.H."/>
        </authorList>
    </citation>
    <scope>NUCLEOTIDE SEQUENCE [LARGE SCALE GENOMIC DNA]</scope>
    <source>
        <strain evidence="8">ATCC 76901 / BCRC 22586 / CBS 4309 / NBRC 1992 / NRRL Y-12630</strain>
    </source>
</reference>
<dbReference type="Pfam" id="PF12519">
    <property type="entry name" value="MDM10"/>
    <property type="match status" value="1"/>
</dbReference>
<dbReference type="AlphaFoldDB" id="G0VGP3"/>
<dbReference type="STRING" id="1064592.G0VGP3"/>
<dbReference type="KEGG" id="ncs:NCAS_0F01800"/>
<proteinExistence type="inferred from homology"/>
<comment type="similarity">
    <text evidence="6">Belongs to the MDM10 family.</text>
</comment>
<keyword evidence="1 6" id="KW-1134">Transmembrane beta strand</keyword>
<gene>
    <name evidence="7" type="primary">NCAS0F01800</name>
    <name evidence="6" type="synonym">MDM10</name>
    <name evidence="7" type="ordered locus">NCAS_0F01800</name>
</gene>
<dbReference type="InParanoid" id="G0VGP3"/>
<dbReference type="InterPro" id="IPR027539">
    <property type="entry name" value="Mdm10"/>
</dbReference>
<keyword evidence="8" id="KW-1185">Reference proteome</keyword>
<comment type="domain">
    <text evidence="6">Lacks alpha-helical transmembrane segments, suggesting that it resides in the membrane via beta-sheet conformations similar to those predicted for other outer membrane proteins and porin.</text>
</comment>
<dbReference type="eggNOG" id="ENOG502QUN5">
    <property type="taxonomic scope" value="Eukaryota"/>
</dbReference>
<comment type="function">
    <text evidence="6">Component of the ERMES/MDM complex, which serves as a molecular tether to connect the endoplasmic reticulum and mitochondria. Components of this complex are involved in the control of mitochondrial shape and protein biogenesis and may function in phospholipid exchange. MDM10 is involved in the late assembly steps of the general translocase of the mitochondrial outer membrane (TOM complex). Functions in the TOM40-specific route of the assembly of outer membrane beta-barrel proteins, including the association of TOM40 with the receptor TOM22 and small TOM proteins. Can associate with the SAM(core) complex as well as the MDM12-MMM1 complex, both involved in late steps of the major beta-barrel assembly pathway, that is responsible for biogenesis of all outer membrane beta-barrel proteins. May act as a switch that shuttles between both complexes and channels precursor proteins into the TOM40-specific pathway. Plays a role in mitochondrial morphology and in the inheritance of mitochondria.</text>
</comment>
<dbReference type="EMBL" id="HE576757">
    <property type="protein sequence ID" value="CCC70664.1"/>
    <property type="molecule type" value="Genomic_DNA"/>
</dbReference>
<name>G0VGP3_NAUCA</name>
<evidence type="ECO:0000256" key="2">
    <source>
        <dbReference type="ARBA" id="ARBA00022692"/>
    </source>
</evidence>
<comment type="subunit">
    <text evidence="6">Component of the ER-mitochondria encounter structure (ERMES) or MDM complex, composed of MMM1, MDM10, MDM12 and MDM34. Associates with the mitochondrial outer membrane sorting assembly machinery SAM(core) complex.</text>
</comment>
<dbReference type="HOGENOM" id="CLU_026505_0_0_1"/>
<evidence type="ECO:0000313" key="8">
    <source>
        <dbReference type="Proteomes" id="UP000001640"/>
    </source>
</evidence>
<keyword evidence="4 6" id="KW-0496">Mitochondrion</keyword>
<accession>G0VGP3</accession>
<dbReference type="GO" id="GO:0070096">
    <property type="term" value="P:mitochondrial outer membrane translocase complex assembly"/>
    <property type="evidence" value="ECO:0007669"/>
    <property type="project" value="UniProtKB-UniRule"/>
</dbReference>
<dbReference type="OrthoDB" id="2103793at2759"/>
<keyword evidence="3 6" id="KW-1000">Mitochondrion outer membrane</keyword>
<dbReference type="GO" id="GO:0015914">
    <property type="term" value="P:phospholipid transport"/>
    <property type="evidence" value="ECO:0007669"/>
    <property type="project" value="EnsemblFungi"/>
</dbReference>
<evidence type="ECO:0000256" key="4">
    <source>
        <dbReference type="ARBA" id="ARBA00023128"/>
    </source>
</evidence>
<dbReference type="OMA" id="VPGYRQI"/>
<dbReference type="GO" id="GO:0007031">
    <property type="term" value="P:peroxisome organization"/>
    <property type="evidence" value="ECO:0007669"/>
    <property type="project" value="EnsemblFungi"/>
</dbReference>
<dbReference type="GO" id="GO:0051654">
    <property type="term" value="P:establishment of mitochondrion localization"/>
    <property type="evidence" value="ECO:0007669"/>
    <property type="project" value="EnsemblFungi"/>
</dbReference>
<evidence type="ECO:0000256" key="1">
    <source>
        <dbReference type="ARBA" id="ARBA00022452"/>
    </source>
</evidence>
<evidence type="ECO:0000256" key="3">
    <source>
        <dbReference type="ARBA" id="ARBA00022787"/>
    </source>
</evidence>
<keyword evidence="5 6" id="KW-0472">Membrane</keyword>
<dbReference type="PANTHER" id="PTHR28035">
    <property type="entry name" value="MITOCHONDRIAL DISTRIBUTION AND MORPHOLOGY PROTEIN 10"/>
    <property type="match status" value="1"/>
</dbReference>